<dbReference type="SUPFAM" id="SSF48452">
    <property type="entry name" value="TPR-like"/>
    <property type="match status" value="1"/>
</dbReference>
<dbReference type="RefSeq" id="WP_185684370.1">
    <property type="nucleotide sequence ID" value="NZ_JACLAU010000031.1"/>
</dbReference>
<organism evidence="2 3">
    <name type="scientific">Novosphingobium aerophilum</name>
    <dbReference type="NCBI Taxonomy" id="2839843"/>
    <lineage>
        <taxon>Bacteria</taxon>
        <taxon>Pseudomonadati</taxon>
        <taxon>Pseudomonadota</taxon>
        <taxon>Alphaproteobacteria</taxon>
        <taxon>Sphingomonadales</taxon>
        <taxon>Sphingomonadaceae</taxon>
        <taxon>Novosphingobium</taxon>
    </lineage>
</organism>
<dbReference type="InterPro" id="IPR011990">
    <property type="entry name" value="TPR-like_helical_dom_sf"/>
</dbReference>
<name>A0A7X1F9P7_9SPHN</name>
<reference evidence="2 3" key="1">
    <citation type="submission" date="2020-08" db="EMBL/GenBank/DDBJ databases">
        <title>The genome sequence of Novosphingobium flavum 4Y4.</title>
        <authorList>
            <person name="Liu Y."/>
        </authorList>
    </citation>
    <scope>NUCLEOTIDE SEQUENCE [LARGE SCALE GENOMIC DNA]</scope>
    <source>
        <strain evidence="2 3">4Y4</strain>
    </source>
</reference>
<dbReference type="Gene3D" id="3.40.50.300">
    <property type="entry name" value="P-loop containing nucleotide triphosphate hydrolases"/>
    <property type="match status" value="1"/>
</dbReference>
<dbReference type="Pfam" id="PF13181">
    <property type="entry name" value="TPR_8"/>
    <property type="match status" value="1"/>
</dbReference>
<evidence type="ECO:0000313" key="2">
    <source>
        <dbReference type="EMBL" id="MBC2652982.1"/>
    </source>
</evidence>
<dbReference type="SMART" id="SM00028">
    <property type="entry name" value="TPR"/>
    <property type="match status" value="3"/>
</dbReference>
<gene>
    <name evidence="2" type="ORF">H7F49_14890</name>
</gene>
<dbReference type="GO" id="GO:0008476">
    <property type="term" value="F:protein-tyrosine sulfotransferase activity"/>
    <property type="evidence" value="ECO:0007669"/>
    <property type="project" value="InterPro"/>
</dbReference>
<dbReference type="InterPro" id="IPR026634">
    <property type="entry name" value="TPST-like"/>
</dbReference>
<dbReference type="Gene3D" id="1.25.40.10">
    <property type="entry name" value="Tetratricopeptide repeat domain"/>
    <property type="match status" value="2"/>
</dbReference>
<dbReference type="PANTHER" id="PTHR12788:SF10">
    <property type="entry name" value="PROTEIN-TYROSINE SULFOTRANSFERASE"/>
    <property type="match status" value="1"/>
</dbReference>
<protein>
    <submittedName>
        <fullName evidence="2">Sulfotransferase</fullName>
    </submittedName>
</protein>
<proteinExistence type="predicted"/>
<dbReference type="Pfam" id="PF13469">
    <property type="entry name" value="Sulfotransfer_3"/>
    <property type="match status" value="1"/>
</dbReference>
<dbReference type="AlphaFoldDB" id="A0A7X1F9P7"/>
<dbReference type="SUPFAM" id="SSF52540">
    <property type="entry name" value="P-loop containing nucleoside triphosphate hydrolases"/>
    <property type="match status" value="1"/>
</dbReference>
<accession>A0A7X1F9P7</accession>
<dbReference type="Proteomes" id="UP000520156">
    <property type="component" value="Unassembled WGS sequence"/>
</dbReference>
<keyword evidence="3" id="KW-1185">Reference proteome</keyword>
<dbReference type="EMBL" id="JACLAU010000031">
    <property type="protein sequence ID" value="MBC2652982.1"/>
    <property type="molecule type" value="Genomic_DNA"/>
</dbReference>
<sequence>MTEPALTPEMIGQALMARRYADAAVLLQTWVDRYPDDADGWFNLGYSLRQLLQAEPALHAYRRAIDTGITEPEQVWLNMAAIQAEVLQDVAGARASLQAALALEPGFVLAWQNLGQLEEDVGDAAAARAAYEGALRHAPGLGRAHARIAGIDVFEGRAADGLARVEQASAQAPTRDDLIELAFAGANALDALGRHDEAFAQARDANALQKGATLMLHRQSDVTAQIDAMIRLFPTEPLPDLPSEATPDVAPIFLCGLFRSGSTLLESLLHRHTGVTMGGELAYTPWFMTQYGQHITPATVNDAAARFREDYASFARTVLGGAQVFTDKRMDNFLYLGLIKRAFPGARIVHVQRDPLDTFISMYFLPFADSLTYANDFDDMLHYYREYRRLMAHWQDCFGDDILSVRYEELVDHPETVITDLARRLGLASGAAPAADQIIRTASVWQVRQPIHARSRGRWHNYAGHIGEIAALLRTEFPEFSG</sequence>
<dbReference type="InterPro" id="IPR019734">
    <property type="entry name" value="TPR_rpt"/>
</dbReference>
<evidence type="ECO:0000256" key="1">
    <source>
        <dbReference type="ARBA" id="ARBA00022679"/>
    </source>
</evidence>
<comment type="caution">
    <text evidence="2">The sequence shown here is derived from an EMBL/GenBank/DDBJ whole genome shotgun (WGS) entry which is preliminary data.</text>
</comment>
<dbReference type="PANTHER" id="PTHR12788">
    <property type="entry name" value="PROTEIN-TYROSINE SULFOTRANSFERASE 2"/>
    <property type="match status" value="1"/>
</dbReference>
<evidence type="ECO:0000313" key="3">
    <source>
        <dbReference type="Proteomes" id="UP000520156"/>
    </source>
</evidence>
<keyword evidence="1 2" id="KW-0808">Transferase</keyword>
<dbReference type="InterPro" id="IPR027417">
    <property type="entry name" value="P-loop_NTPase"/>
</dbReference>